<dbReference type="PANTHER" id="PTHR46545">
    <property type="entry name" value="LEUCINE-RICH REPEAT-CONTAINING PROTEIN 51"/>
    <property type="match status" value="1"/>
</dbReference>
<evidence type="ECO:0000256" key="5">
    <source>
        <dbReference type="ARBA" id="ARBA00022737"/>
    </source>
</evidence>
<gene>
    <name evidence="7 8" type="primary">LOC100366384</name>
</gene>
<dbReference type="Gene3D" id="3.80.10.10">
    <property type="entry name" value="Ribonuclease Inhibitor"/>
    <property type="match status" value="1"/>
</dbReference>
<keyword evidence="6" id="KW-1185">Reference proteome</keyword>
<protein>
    <recommendedName>
        <fullName evidence="2">Leucine-rich repeat-containing protein 51</fullName>
    </recommendedName>
</protein>
<dbReference type="RefSeq" id="XP_006824034.1">
    <property type="nucleotide sequence ID" value="XM_006823971.1"/>
</dbReference>
<evidence type="ECO:0000313" key="6">
    <source>
        <dbReference type="Proteomes" id="UP000694865"/>
    </source>
</evidence>
<dbReference type="InterPro" id="IPR032675">
    <property type="entry name" value="LRR_dom_sf"/>
</dbReference>
<proteinExistence type="predicted"/>
<dbReference type="PANTHER" id="PTHR46545:SF1">
    <property type="entry name" value="LEUCINE-RICH REPEAT-CONTAINING PROTEIN 51"/>
    <property type="match status" value="1"/>
</dbReference>
<evidence type="ECO:0000256" key="1">
    <source>
        <dbReference type="ARBA" id="ARBA00004496"/>
    </source>
</evidence>
<dbReference type="RefSeq" id="XP_002740743.1">
    <property type="nucleotide sequence ID" value="XM_002740697.2"/>
</dbReference>
<dbReference type="GeneID" id="100366384"/>
<dbReference type="PROSITE" id="PS51450">
    <property type="entry name" value="LRR"/>
    <property type="match status" value="1"/>
</dbReference>
<dbReference type="Proteomes" id="UP000694865">
    <property type="component" value="Unplaced"/>
</dbReference>
<evidence type="ECO:0000256" key="3">
    <source>
        <dbReference type="ARBA" id="ARBA00022490"/>
    </source>
</evidence>
<reference evidence="7 8" key="1">
    <citation type="submission" date="2025-05" db="UniProtKB">
        <authorList>
            <consortium name="RefSeq"/>
        </authorList>
    </citation>
    <scope>IDENTIFICATION</scope>
    <source>
        <tissue evidence="7 8">Testes</tissue>
    </source>
</reference>
<dbReference type="Pfam" id="PF14580">
    <property type="entry name" value="LRR_9"/>
    <property type="match status" value="1"/>
</dbReference>
<comment type="subcellular location">
    <subcellularLocation>
        <location evidence="1">Cytoplasm</location>
    </subcellularLocation>
</comment>
<evidence type="ECO:0000313" key="7">
    <source>
        <dbReference type="RefSeq" id="XP_002740743.1"/>
    </source>
</evidence>
<accession>A0ABM0GZC0</accession>
<keyword evidence="3" id="KW-0963">Cytoplasm</keyword>
<keyword evidence="4" id="KW-0433">Leucine-rich repeat</keyword>
<evidence type="ECO:0000256" key="4">
    <source>
        <dbReference type="ARBA" id="ARBA00022614"/>
    </source>
</evidence>
<keyword evidence="5" id="KW-0677">Repeat</keyword>
<dbReference type="InterPro" id="IPR001611">
    <property type="entry name" value="Leu-rich_rpt"/>
</dbReference>
<organism evidence="6 7">
    <name type="scientific">Saccoglossus kowalevskii</name>
    <name type="common">Acorn worm</name>
    <dbReference type="NCBI Taxonomy" id="10224"/>
    <lineage>
        <taxon>Eukaryota</taxon>
        <taxon>Metazoa</taxon>
        <taxon>Hemichordata</taxon>
        <taxon>Enteropneusta</taxon>
        <taxon>Harrimaniidae</taxon>
        <taxon>Saccoglossus</taxon>
    </lineage>
</organism>
<name>A0ABM0GZC0_SACKO</name>
<dbReference type="SUPFAM" id="SSF52058">
    <property type="entry name" value="L domain-like"/>
    <property type="match status" value="1"/>
</dbReference>
<evidence type="ECO:0000313" key="8">
    <source>
        <dbReference type="RefSeq" id="XP_006824034.1"/>
    </source>
</evidence>
<evidence type="ECO:0000256" key="2">
    <source>
        <dbReference type="ARBA" id="ARBA00014223"/>
    </source>
</evidence>
<sequence>MTSKPAVDASNQVAPPLDFSFRCLTQMSDVLEEDPRIGSRPLKTTDEGKVISSAFKLNNNRIQDLNGFADVVSNILDKPEELSWIDLSFNDISKIDSILVNHSHLKMLYLHGNNINDLEEVDKLADLPNLISLSLHGNPLENEKEYRSYVLSKMPNLRTLDFSGVTKSDRDTAATWNKMYGGKRRKGKKKKQQKQ</sequence>